<keyword evidence="2" id="KW-1185">Reference proteome</keyword>
<accession>A0A165LDF7</accession>
<reference evidence="1 2" key="1">
    <citation type="journal article" date="2016" name="Mol. Biol. Evol.">
        <title>Comparative Genomics of Early-Diverging Mushroom-Forming Fungi Provides Insights into the Origins of Lignocellulose Decay Capabilities.</title>
        <authorList>
            <person name="Nagy L.G."/>
            <person name="Riley R."/>
            <person name="Tritt A."/>
            <person name="Adam C."/>
            <person name="Daum C."/>
            <person name="Floudas D."/>
            <person name="Sun H."/>
            <person name="Yadav J.S."/>
            <person name="Pangilinan J."/>
            <person name="Larsson K.H."/>
            <person name="Matsuura K."/>
            <person name="Barry K."/>
            <person name="Labutti K."/>
            <person name="Kuo R."/>
            <person name="Ohm R.A."/>
            <person name="Bhattacharya S.S."/>
            <person name="Shirouzu T."/>
            <person name="Yoshinaga Y."/>
            <person name="Martin F.M."/>
            <person name="Grigoriev I.V."/>
            <person name="Hibbett D.S."/>
        </authorList>
    </citation>
    <scope>NUCLEOTIDE SEQUENCE [LARGE SCALE GENOMIC DNA]</scope>
    <source>
        <strain evidence="1 2">HHB12029</strain>
    </source>
</reference>
<proteinExistence type="predicted"/>
<protein>
    <recommendedName>
        <fullName evidence="3">F-box domain-containing protein</fullName>
    </recommendedName>
</protein>
<dbReference type="OrthoDB" id="3038759at2759"/>
<dbReference type="InParanoid" id="A0A165LDF7"/>
<evidence type="ECO:0000313" key="1">
    <source>
        <dbReference type="EMBL" id="KZV97716.1"/>
    </source>
</evidence>
<organism evidence="1 2">
    <name type="scientific">Exidia glandulosa HHB12029</name>
    <dbReference type="NCBI Taxonomy" id="1314781"/>
    <lineage>
        <taxon>Eukaryota</taxon>
        <taxon>Fungi</taxon>
        <taxon>Dikarya</taxon>
        <taxon>Basidiomycota</taxon>
        <taxon>Agaricomycotina</taxon>
        <taxon>Agaricomycetes</taxon>
        <taxon>Auriculariales</taxon>
        <taxon>Exidiaceae</taxon>
        <taxon>Exidia</taxon>
    </lineage>
</organism>
<name>A0A165LDF7_EXIGL</name>
<dbReference type="AlphaFoldDB" id="A0A165LDF7"/>
<sequence>MSAYDLEPNREASGAEAVLILARADIDQAEVDLARRRLALAETTFAEAKARHEGAEALFPERTAALDDAARFTESARDLNTSVHRLSVTRAPLHPVRRVPLEVLGIIFEHCLPELAAVPLAHLSATELGVRQSPPFRLASVCRLWRFAALACPRLWACIKLNLKFMTPHNAGSWLDYVSTLIERSAQTPLCIQIARLRPHSEIDGPVIGALISSLSRCTSLLLDLDHVFDTDGILDIMHADLPVLRGLRLGATTVHPTVDRTRLFSHTPMLSYIKASFPFTGTRLCVPELLTAEVQNCTVSDLSSLLAAAQSLRNLRISNLPTVVDLTPSTSWPSIRILDIRAKGYRNDAVGSLGQYLQFPNVGYLTLTGSWIGGRDRMAYFAATSGTMPLLTRLDLFEHNLDVDGALFMQGLSSCPALAAINFCNMQLTRKGFRELCNFLGRPFDHGIWPCPQLKTVGMSYSTFTPDCVQEDVVTLVQKRVDAAQDMSETTVYRPALLVAVVLPQSSDATVRAKIRALLPTKD</sequence>
<dbReference type="Proteomes" id="UP000077266">
    <property type="component" value="Unassembled WGS sequence"/>
</dbReference>
<dbReference type="Gene3D" id="3.80.10.10">
    <property type="entry name" value="Ribonuclease Inhibitor"/>
    <property type="match status" value="1"/>
</dbReference>
<evidence type="ECO:0000313" key="2">
    <source>
        <dbReference type="Proteomes" id="UP000077266"/>
    </source>
</evidence>
<dbReference type="InterPro" id="IPR032675">
    <property type="entry name" value="LRR_dom_sf"/>
</dbReference>
<dbReference type="EMBL" id="KV425927">
    <property type="protein sequence ID" value="KZV97716.1"/>
    <property type="molecule type" value="Genomic_DNA"/>
</dbReference>
<dbReference type="SUPFAM" id="SSF52047">
    <property type="entry name" value="RNI-like"/>
    <property type="match status" value="1"/>
</dbReference>
<gene>
    <name evidence="1" type="ORF">EXIGLDRAFT_730097</name>
</gene>
<evidence type="ECO:0008006" key="3">
    <source>
        <dbReference type="Google" id="ProtNLM"/>
    </source>
</evidence>